<gene>
    <name evidence="1" type="ORF">ETD85_24490</name>
</gene>
<organism evidence="1 2">
    <name type="scientific">Nonomuraea zeae</name>
    <dbReference type="NCBI Taxonomy" id="1642303"/>
    <lineage>
        <taxon>Bacteria</taxon>
        <taxon>Bacillati</taxon>
        <taxon>Actinomycetota</taxon>
        <taxon>Actinomycetes</taxon>
        <taxon>Streptosporangiales</taxon>
        <taxon>Streptosporangiaceae</taxon>
        <taxon>Nonomuraea</taxon>
    </lineage>
</organism>
<accession>A0A5S4GFV1</accession>
<dbReference type="RefSeq" id="WP_138692122.1">
    <property type="nucleotide sequence ID" value="NZ_JBHSAZ010000106.1"/>
</dbReference>
<dbReference type="EMBL" id="VCKX01000077">
    <property type="protein sequence ID" value="TMR31857.1"/>
    <property type="molecule type" value="Genomic_DNA"/>
</dbReference>
<reference evidence="1 2" key="1">
    <citation type="submission" date="2019-05" db="EMBL/GenBank/DDBJ databases">
        <title>Draft genome sequence of Nonomuraea zeae DSM 100528.</title>
        <authorList>
            <person name="Saricaoglu S."/>
            <person name="Isik K."/>
        </authorList>
    </citation>
    <scope>NUCLEOTIDE SEQUENCE [LARGE SCALE GENOMIC DNA]</scope>
    <source>
        <strain evidence="1 2">DSM 100528</strain>
    </source>
</reference>
<name>A0A5S4GFV1_9ACTN</name>
<proteinExistence type="predicted"/>
<protein>
    <submittedName>
        <fullName evidence="1">Uncharacterized protein</fullName>
    </submittedName>
</protein>
<sequence length="69" mass="7571">MVRNLSGTEMDTGYLVAQRNNGEVFIVRSETMLARANVPGYVPGQRSRLRVVARGDTITAYVGTTPPRC</sequence>
<evidence type="ECO:0000313" key="1">
    <source>
        <dbReference type="EMBL" id="TMR31857.1"/>
    </source>
</evidence>
<comment type="caution">
    <text evidence="1">The sequence shown here is derived from an EMBL/GenBank/DDBJ whole genome shotgun (WGS) entry which is preliminary data.</text>
</comment>
<keyword evidence="2" id="KW-1185">Reference proteome</keyword>
<dbReference type="Proteomes" id="UP000306628">
    <property type="component" value="Unassembled WGS sequence"/>
</dbReference>
<dbReference type="AlphaFoldDB" id="A0A5S4GFV1"/>
<evidence type="ECO:0000313" key="2">
    <source>
        <dbReference type="Proteomes" id="UP000306628"/>
    </source>
</evidence>